<comment type="cofactor">
    <cofactor evidence="2">
        <name>Mg(2+)</name>
        <dbReference type="ChEBI" id="CHEBI:18420"/>
    </cofactor>
</comment>
<evidence type="ECO:0000313" key="16">
    <source>
        <dbReference type="EMBL" id="KAK5100251.1"/>
    </source>
</evidence>
<evidence type="ECO:0000256" key="4">
    <source>
        <dbReference type="ARBA" id="ARBA00005165"/>
    </source>
</evidence>
<evidence type="ECO:0000256" key="8">
    <source>
        <dbReference type="ARBA" id="ARBA00022777"/>
    </source>
</evidence>
<keyword evidence="17" id="KW-1185">Reference proteome</keyword>
<feature type="domain" description="Thiamine phosphate synthase/TenI" evidence="15">
    <location>
        <begin position="11"/>
        <end position="206"/>
    </location>
</feature>
<organism evidence="16 17">
    <name type="scientific">Lithohypha guttulata</name>
    <dbReference type="NCBI Taxonomy" id="1690604"/>
    <lineage>
        <taxon>Eukaryota</taxon>
        <taxon>Fungi</taxon>
        <taxon>Dikarya</taxon>
        <taxon>Ascomycota</taxon>
        <taxon>Pezizomycotina</taxon>
        <taxon>Eurotiomycetes</taxon>
        <taxon>Chaetothyriomycetidae</taxon>
        <taxon>Chaetothyriales</taxon>
        <taxon>Trichomeriaceae</taxon>
        <taxon>Lithohypha</taxon>
    </lineage>
</organism>
<evidence type="ECO:0000256" key="7">
    <source>
        <dbReference type="ARBA" id="ARBA00022741"/>
    </source>
</evidence>
<dbReference type="PANTHER" id="PTHR20857:SF23">
    <property type="entry name" value="THIAMINE BIOSYNTHETIC BIFUNCTIONAL ENZYME"/>
    <property type="match status" value="1"/>
</dbReference>
<dbReference type="SUPFAM" id="SSF53613">
    <property type="entry name" value="Ribokinase-like"/>
    <property type="match status" value="1"/>
</dbReference>
<dbReference type="Gene3D" id="3.20.20.70">
    <property type="entry name" value="Aldolase class I"/>
    <property type="match status" value="1"/>
</dbReference>
<name>A0ABR0KM02_9EURO</name>
<evidence type="ECO:0000256" key="12">
    <source>
        <dbReference type="ARBA" id="ARBA00047334"/>
    </source>
</evidence>
<evidence type="ECO:0000256" key="1">
    <source>
        <dbReference type="ARBA" id="ARBA00001771"/>
    </source>
</evidence>
<comment type="catalytic activity">
    <reaction evidence="13">
        <text>2-(2-carboxy-4-methylthiazol-5-yl)ethyl phosphate + 4-amino-2-methyl-5-(diphosphooxymethyl)pyrimidine + 2 H(+) = thiamine phosphate + CO2 + diphosphate</text>
        <dbReference type="Rhea" id="RHEA:47848"/>
        <dbReference type="ChEBI" id="CHEBI:15378"/>
        <dbReference type="ChEBI" id="CHEBI:16526"/>
        <dbReference type="ChEBI" id="CHEBI:33019"/>
        <dbReference type="ChEBI" id="CHEBI:37575"/>
        <dbReference type="ChEBI" id="CHEBI:57841"/>
        <dbReference type="ChEBI" id="CHEBI:62890"/>
        <dbReference type="EC" id="2.5.1.3"/>
    </reaction>
</comment>
<comment type="catalytic activity">
    <reaction evidence="14">
        <text>2-[(2R,5Z)-2-carboxy-4-methylthiazol-5(2H)-ylidene]ethyl phosphate + 4-amino-2-methyl-5-(diphosphooxymethyl)pyrimidine + 2 H(+) = thiamine phosphate + CO2 + diphosphate</text>
        <dbReference type="Rhea" id="RHEA:47844"/>
        <dbReference type="ChEBI" id="CHEBI:15378"/>
        <dbReference type="ChEBI" id="CHEBI:16526"/>
        <dbReference type="ChEBI" id="CHEBI:33019"/>
        <dbReference type="ChEBI" id="CHEBI:37575"/>
        <dbReference type="ChEBI" id="CHEBI:57841"/>
        <dbReference type="ChEBI" id="CHEBI:62899"/>
        <dbReference type="EC" id="2.5.1.3"/>
    </reaction>
</comment>
<gene>
    <name evidence="16" type="primary">THI6</name>
    <name evidence="16" type="ORF">LTR24_001046</name>
</gene>
<comment type="pathway">
    <text evidence="4">Cofactor biosynthesis; thiamine diphosphate biosynthesis; thiamine phosphate from 4-amino-2-methyl-5-diphosphomethylpyrimidine and 4-methyl-5-(2-phosphoethyl)-thiazole: step 1/1.</text>
</comment>
<evidence type="ECO:0000256" key="3">
    <source>
        <dbReference type="ARBA" id="ARBA00004868"/>
    </source>
</evidence>
<dbReference type="Pfam" id="PF02110">
    <property type="entry name" value="HK"/>
    <property type="match status" value="1"/>
</dbReference>
<evidence type="ECO:0000256" key="14">
    <source>
        <dbReference type="ARBA" id="ARBA00047883"/>
    </source>
</evidence>
<sequence>MPNKPDLDLSLYLVTDATSEILGDNDVCQVVEKACKGGVTIVQYRDKHADTGVLIKTASELHTVTQKYNVPLLINDRLDVCLAVGAEGVHIGQDDTPLEAARRILPPNAIIGVTASSVQEAEAAIQGGADYLGIGTMFATPTKKDTKSIIGTRGTQEILARCMTGTKHSVGCVAIGSINAANVQRVIHQSTADENRLSGVAVVSAIIAAADPQEAASELLQRIRSTAEKFYISTRPGVHPASGEVIFQQTPGIIEKHVSSSILSHNMTNTVVQNFAANVCLATGASPIMSLNGAEAPDLARLGGGLVINMGTATADTMSAYQAGVKAYNAAGNPVLLDPVGGGATSVRREAIRTLLRTGFYDVIKGNEGEIGAVMGASTVQQRGVDSGPSSSNAQQKAEMVKSLARRERCLVLMTGVTDYLSDGRRTVAISNGSKWLGKITGSGCALGSVVVSYLALHRADKFVAAIAGILHYELAAERAEQNPSCRGPGSFIPAFIDELYLLGQDIKSQDVRKLARLEFLE</sequence>
<reference evidence="16 17" key="1">
    <citation type="submission" date="2023-08" db="EMBL/GenBank/DDBJ databases">
        <title>Black Yeasts Isolated from many extreme environments.</title>
        <authorList>
            <person name="Coleine C."/>
            <person name="Stajich J.E."/>
            <person name="Selbmann L."/>
        </authorList>
    </citation>
    <scope>NUCLEOTIDE SEQUENCE [LARGE SCALE GENOMIC DNA]</scope>
    <source>
        <strain evidence="16 17">CCFEE 5885</strain>
    </source>
</reference>
<dbReference type="SUPFAM" id="SSF51391">
    <property type="entry name" value="Thiamin phosphate synthase"/>
    <property type="match status" value="1"/>
</dbReference>
<evidence type="ECO:0000256" key="5">
    <source>
        <dbReference type="ARBA" id="ARBA00022679"/>
    </source>
</evidence>
<evidence type="ECO:0000256" key="10">
    <source>
        <dbReference type="ARBA" id="ARBA00022842"/>
    </source>
</evidence>
<dbReference type="NCBIfam" id="TIGR00693">
    <property type="entry name" value="thiE"/>
    <property type="match status" value="1"/>
</dbReference>
<dbReference type="Gene3D" id="3.40.1190.20">
    <property type="match status" value="1"/>
</dbReference>
<dbReference type="InterPro" id="IPR034291">
    <property type="entry name" value="TMP_synthase"/>
</dbReference>
<dbReference type="InterPro" id="IPR022998">
    <property type="entry name" value="ThiamineP_synth_TenI"/>
</dbReference>
<dbReference type="InterPro" id="IPR029056">
    <property type="entry name" value="Ribokinase-like"/>
</dbReference>
<proteinExistence type="inferred from homology"/>
<keyword evidence="9" id="KW-0067">ATP-binding</keyword>
<dbReference type="NCBIfam" id="NF006830">
    <property type="entry name" value="PRK09355.1"/>
    <property type="match status" value="1"/>
</dbReference>
<evidence type="ECO:0000259" key="15">
    <source>
        <dbReference type="Pfam" id="PF02581"/>
    </source>
</evidence>
<evidence type="ECO:0000256" key="6">
    <source>
        <dbReference type="ARBA" id="ARBA00022723"/>
    </source>
</evidence>
<evidence type="ECO:0000256" key="11">
    <source>
        <dbReference type="ARBA" id="ARBA00022977"/>
    </source>
</evidence>
<dbReference type="Proteomes" id="UP001345013">
    <property type="component" value="Unassembled WGS sequence"/>
</dbReference>
<evidence type="ECO:0000256" key="2">
    <source>
        <dbReference type="ARBA" id="ARBA00001946"/>
    </source>
</evidence>
<keyword evidence="10" id="KW-0460">Magnesium</keyword>
<comment type="catalytic activity">
    <reaction evidence="12">
        <text>4-methyl-5-(2-phosphooxyethyl)-thiazole + 4-amino-2-methyl-5-(diphosphooxymethyl)pyrimidine + H(+) = thiamine phosphate + diphosphate</text>
        <dbReference type="Rhea" id="RHEA:22328"/>
        <dbReference type="ChEBI" id="CHEBI:15378"/>
        <dbReference type="ChEBI" id="CHEBI:33019"/>
        <dbReference type="ChEBI" id="CHEBI:37575"/>
        <dbReference type="ChEBI" id="CHEBI:57841"/>
        <dbReference type="ChEBI" id="CHEBI:58296"/>
        <dbReference type="EC" id="2.5.1.3"/>
    </reaction>
</comment>
<comment type="catalytic activity">
    <reaction evidence="1">
        <text>5-(2-hydroxyethyl)-4-methylthiazole + ATP = 4-methyl-5-(2-phosphooxyethyl)-thiazole + ADP + H(+)</text>
        <dbReference type="Rhea" id="RHEA:24212"/>
        <dbReference type="ChEBI" id="CHEBI:15378"/>
        <dbReference type="ChEBI" id="CHEBI:17957"/>
        <dbReference type="ChEBI" id="CHEBI:30616"/>
        <dbReference type="ChEBI" id="CHEBI:58296"/>
        <dbReference type="ChEBI" id="CHEBI:456216"/>
        <dbReference type="EC" id="2.7.1.50"/>
    </reaction>
</comment>
<keyword evidence="11" id="KW-0784">Thiamine biosynthesis</keyword>
<protein>
    <submittedName>
        <fullName evidence="16">Thiamine biosynthetic bifunctional enzyme</fullName>
    </submittedName>
</protein>
<dbReference type="HAMAP" id="MF_00097">
    <property type="entry name" value="TMP_synthase"/>
    <property type="match status" value="1"/>
</dbReference>
<keyword evidence="5" id="KW-0808">Transferase</keyword>
<keyword evidence="6" id="KW-0479">Metal-binding</keyword>
<dbReference type="InterPro" id="IPR013785">
    <property type="entry name" value="Aldolase_TIM"/>
</dbReference>
<keyword evidence="7" id="KW-0547">Nucleotide-binding</keyword>
<dbReference type="PANTHER" id="PTHR20857">
    <property type="entry name" value="THIAMINE-PHOSPHATE PYROPHOSPHORYLASE"/>
    <property type="match status" value="1"/>
</dbReference>
<evidence type="ECO:0000256" key="9">
    <source>
        <dbReference type="ARBA" id="ARBA00022840"/>
    </source>
</evidence>
<evidence type="ECO:0000256" key="13">
    <source>
        <dbReference type="ARBA" id="ARBA00047851"/>
    </source>
</evidence>
<dbReference type="CDD" id="cd00564">
    <property type="entry name" value="TMP_TenI"/>
    <property type="match status" value="1"/>
</dbReference>
<dbReference type="HAMAP" id="MF_00228">
    <property type="entry name" value="Thz_kinase"/>
    <property type="match status" value="1"/>
</dbReference>
<comment type="caution">
    <text evidence="16">The sequence shown here is derived from an EMBL/GenBank/DDBJ whole genome shotgun (WGS) entry which is preliminary data.</text>
</comment>
<dbReference type="EMBL" id="JAVRRG010000007">
    <property type="protein sequence ID" value="KAK5100251.1"/>
    <property type="molecule type" value="Genomic_DNA"/>
</dbReference>
<dbReference type="CDD" id="cd01170">
    <property type="entry name" value="THZ_kinase"/>
    <property type="match status" value="1"/>
</dbReference>
<keyword evidence="8" id="KW-0418">Kinase</keyword>
<dbReference type="PRINTS" id="PR01099">
    <property type="entry name" value="HYETHTZKNASE"/>
</dbReference>
<dbReference type="Pfam" id="PF02581">
    <property type="entry name" value="TMP-TENI"/>
    <property type="match status" value="1"/>
</dbReference>
<evidence type="ECO:0000313" key="17">
    <source>
        <dbReference type="Proteomes" id="UP001345013"/>
    </source>
</evidence>
<accession>A0ABR0KM02</accession>
<dbReference type="InterPro" id="IPR000417">
    <property type="entry name" value="Hyethyz_kinase"/>
</dbReference>
<comment type="pathway">
    <text evidence="3">Cofactor biosynthesis; thiamine diphosphate biosynthesis; 4-methyl-5-(2-phosphoethyl)-thiazole from 5-(2-hydroxyethyl)-4-methylthiazole: step 1/1.</text>
</comment>
<dbReference type="InterPro" id="IPR036206">
    <property type="entry name" value="ThiamineP_synth_sf"/>
</dbReference>